<dbReference type="EMBL" id="CP081303">
    <property type="protein sequence ID" value="QZE15966.1"/>
    <property type="molecule type" value="Genomic_DNA"/>
</dbReference>
<sequence length="310" mass="34447">MENRRSFLKKAGVLTTSALTASAVGSHVIAGNSQNTSKLTLLHTNDFHSHVDPFPEDAARYAGKGGLERRANLVQKIRNEGNEVLLLDAGDIFQGTPYFNYFKGKVELECMSLMGYDAATLGNHEFDNGLRGIDSQLQHADFPFVCSNYDFTNTILNGKTKEFLILNKGDVKVGIYGLGVDFDGLVLERNYGETIFKDPLETALKMEKMLKEEHQCDLIVCLSHIGYKYKTDRISDMMVAASTLYTNVIIGGHTHTFLDKPSIVENKKREKVIVSQTGWAGIQLGRIDIEFVPSKNPVYHSSMVEIGIDS</sequence>
<dbReference type="Proteomes" id="UP000826212">
    <property type="component" value="Chromosome"/>
</dbReference>
<evidence type="ECO:0000313" key="2">
    <source>
        <dbReference type="Proteomes" id="UP000826212"/>
    </source>
</evidence>
<keyword evidence="2" id="KW-1185">Reference proteome</keyword>
<organism evidence="1 2">
    <name type="scientific">Halosquirtibacter laminarini</name>
    <dbReference type="NCBI Taxonomy" id="3374600"/>
    <lineage>
        <taxon>Bacteria</taxon>
        <taxon>Pseudomonadati</taxon>
        <taxon>Bacteroidota</taxon>
        <taxon>Bacteroidia</taxon>
        <taxon>Marinilabiliales</taxon>
        <taxon>Prolixibacteraceae</taxon>
        <taxon>Halosquirtibacter</taxon>
    </lineage>
</organism>
<evidence type="ECO:0000313" key="1">
    <source>
        <dbReference type="EMBL" id="QZE15966.1"/>
    </source>
</evidence>
<name>A0AC61NJP4_9BACT</name>
<gene>
    <name evidence="1" type="ORF">K4L44_07095</name>
</gene>
<reference evidence="1" key="1">
    <citation type="submission" date="2021-08" db="EMBL/GenBank/DDBJ databases">
        <title>Novel anaerobic bacterium isolated from sea squirt in East Sea, Republic of Korea.</title>
        <authorList>
            <person name="Nguyen T.H."/>
            <person name="Li Z."/>
            <person name="Lee Y.-J."/>
            <person name="Ko J."/>
            <person name="Kim S.-G."/>
        </authorList>
    </citation>
    <scope>NUCLEOTIDE SEQUENCE</scope>
    <source>
        <strain evidence="1">KCTC 25031</strain>
    </source>
</reference>
<protein>
    <submittedName>
        <fullName evidence="1">Metallophosphatase</fullName>
    </submittedName>
</protein>
<proteinExistence type="predicted"/>
<accession>A0AC61NJP4</accession>